<dbReference type="InterPro" id="IPR025944">
    <property type="entry name" value="Sigma_54_int_dom_CS"/>
</dbReference>
<dbReference type="InterPro" id="IPR002078">
    <property type="entry name" value="Sigma_54_int"/>
</dbReference>
<dbReference type="PATRIC" id="fig|445709.3.peg.1643"/>
<dbReference type="InterPro" id="IPR027417">
    <property type="entry name" value="P-loop_NTPase"/>
</dbReference>
<dbReference type="CDD" id="cd00130">
    <property type="entry name" value="PAS"/>
    <property type="match status" value="1"/>
</dbReference>
<evidence type="ECO:0000256" key="5">
    <source>
        <dbReference type="ARBA" id="ARBA00023163"/>
    </source>
</evidence>
<dbReference type="EMBL" id="CP011568">
    <property type="protein sequence ID" value="AKJ70446.1"/>
    <property type="molecule type" value="Genomic_DNA"/>
</dbReference>
<dbReference type="InterPro" id="IPR003593">
    <property type="entry name" value="AAA+_ATPase"/>
</dbReference>
<dbReference type="SUPFAM" id="SSF55785">
    <property type="entry name" value="PYP-like sensor domain (PAS domain)"/>
    <property type="match status" value="1"/>
</dbReference>
<dbReference type="Gene3D" id="3.30.450.20">
    <property type="entry name" value="PAS domain"/>
    <property type="match status" value="1"/>
</dbReference>
<gene>
    <name evidence="7" type="ORF">ABW99_07700</name>
</gene>
<sequence length="466" mass="50860">MRSLFETFECASEGTLIVDRDARIVWMNERYARRFGLECAEDAIGRSCESVIPHSRMREVVQSGEPILLDILEGEADPLVVLRLPIKDEHGQTIGAIGVALFDKLRSLSPLLSRYSLMQAQLARAHETLKRERRSKYSFASFVGTSTPTLELKRHARRAAATESPILLLGETGTGKELLAHAIHATSQRAHKTFVSVNLAAIPEALLEAEFFGAVAGAYTGADRKGRPGKFQAAQGGTLFLDEVGDMPQQVQAKLLRVLQEKEFEPLGSNEVIHADVRIIAATSRDLHEEVRQGRFRADLFYRLNVLTVAVPPLRDRLEDIEVLCEAIFADLLSQGGYESAVLSQGALTVLQQYDWPGNVRELRNVLERALLAADGAPLAAGDIEAAIAAGMRVESPAPAHTLPSVSSGAGTRYDDAMVRFERGLIEDALRECGGKVTEAARRLGIGRATLYKKMSQLGVAAPRSA</sequence>
<dbReference type="CDD" id="cd00009">
    <property type="entry name" value="AAA"/>
    <property type="match status" value="1"/>
</dbReference>
<dbReference type="SUPFAM" id="SSF52540">
    <property type="entry name" value="P-loop containing nucleoside triphosphate hydrolases"/>
    <property type="match status" value="1"/>
</dbReference>
<dbReference type="STRING" id="445709.ABW99_07700"/>
<dbReference type="GO" id="GO:0005524">
    <property type="term" value="F:ATP binding"/>
    <property type="evidence" value="ECO:0007669"/>
    <property type="project" value="UniProtKB-KW"/>
</dbReference>
<keyword evidence="2" id="KW-0067">ATP-binding</keyword>
<dbReference type="KEGG" id="ptx:ABW99_07700"/>
<dbReference type="SUPFAM" id="SSF46689">
    <property type="entry name" value="Homeodomain-like"/>
    <property type="match status" value="1"/>
</dbReference>
<dbReference type="InterPro" id="IPR025662">
    <property type="entry name" value="Sigma_54_int_dom_ATP-bd_1"/>
</dbReference>
<dbReference type="Pfam" id="PF00158">
    <property type="entry name" value="Sigma54_activat"/>
    <property type="match status" value="1"/>
</dbReference>
<dbReference type="PROSITE" id="PS00688">
    <property type="entry name" value="SIGMA54_INTERACT_3"/>
    <property type="match status" value="1"/>
</dbReference>
<dbReference type="FunFam" id="3.40.50.300:FF:000006">
    <property type="entry name" value="DNA-binding transcriptional regulator NtrC"/>
    <property type="match status" value="1"/>
</dbReference>
<dbReference type="PROSITE" id="PS00676">
    <property type="entry name" value="SIGMA54_INTERACT_2"/>
    <property type="match status" value="1"/>
</dbReference>
<dbReference type="Gene3D" id="3.40.50.300">
    <property type="entry name" value="P-loop containing nucleotide triphosphate hydrolases"/>
    <property type="match status" value="1"/>
</dbReference>
<dbReference type="Pfam" id="PF25601">
    <property type="entry name" value="AAA_lid_14"/>
    <property type="match status" value="1"/>
</dbReference>
<dbReference type="PROSITE" id="PS50045">
    <property type="entry name" value="SIGMA54_INTERACT_4"/>
    <property type="match status" value="1"/>
</dbReference>
<dbReference type="GO" id="GO:0043565">
    <property type="term" value="F:sequence-specific DNA binding"/>
    <property type="evidence" value="ECO:0007669"/>
    <property type="project" value="InterPro"/>
</dbReference>
<dbReference type="Proteomes" id="UP000036700">
    <property type="component" value="Chromosome"/>
</dbReference>
<keyword evidence="1" id="KW-0547">Nucleotide-binding</keyword>
<organism evidence="7 8">
    <name type="scientific">Pandoraea thiooxydans</name>
    <dbReference type="NCBI Taxonomy" id="445709"/>
    <lineage>
        <taxon>Bacteria</taxon>
        <taxon>Pseudomonadati</taxon>
        <taxon>Pseudomonadota</taxon>
        <taxon>Betaproteobacteria</taxon>
        <taxon>Burkholderiales</taxon>
        <taxon>Burkholderiaceae</taxon>
        <taxon>Pandoraea</taxon>
    </lineage>
</organism>
<evidence type="ECO:0000256" key="4">
    <source>
        <dbReference type="ARBA" id="ARBA00023125"/>
    </source>
</evidence>
<dbReference type="InterPro" id="IPR013656">
    <property type="entry name" value="PAS_4"/>
</dbReference>
<evidence type="ECO:0000313" key="8">
    <source>
        <dbReference type="Proteomes" id="UP000036700"/>
    </source>
</evidence>
<dbReference type="InterPro" id="IPR025943">
    <property type="entry name" value="Sigma_54_int_dom_ATP-bd_2"/>
</dbReference>
<dbReference type="InterPro" id="IPR058031">
    <property type="entry name" value="AAA_lid_NorR"/>
</dbReference>
<evidence type="ECO:0000259" key="6">
    <source>
        <dbReference type="PROSITE" id="PS50045"/>
    </source>
</evidence>
<keyword evidence="4" id="KW-0238">DNA-binding</keyword>
<dbReference type="InterPro" id="IPR009057">
    <property type="entry name" value="Homeodomain-like_sf"/>
</dbReference>
<dbReference type="InterPro" id="IPR035965">
    <property type="entry name" value="PAS-like_dom_sf"/>
</dbReference>
<dbReference type="Pfam" id="PF08448">
    <property type="entry name" value="PAS_4"/>
    <property type="match status" value="1"/>
</dbReference>
<accession>A0A0G3F0D8</accession>
<dbReference type="PRINTS" id="PR01590">
    <property type="entry name" value="HTHFIS"/>
</dbReference>
<dbReference type="Gene3D" id="1.10.10.60">
    <property type="entry name" value="Homeodomain-like"/>
    <property type="match status" value="1"/>
</dbReference>
<keyword evidence="3" id="KW-0805">Transcription regulation</keyword>
<protein>
    <submittedName>
        <fullName evidence="7">Fis family transcriptional regulator</fullName>
    </submittedName>
</protein>
<dbReference type="GO" id="GO:0006355">
    <property type="term" value="P:regulation of DNA-templated transcription"/>
    <property type="evidence" value="ECO:0007669"/>
    <property type="project" value="InterPro"/>
</dbReference>
<name>A0A0G3F0D8_9BURK</name>
<evidence type="ECO:0000256" key="2">
    <source>
        <dbReference type="ARBA" id="ARBA00022840"/>
    </source>
</evidence>
<proteinExistence type="predicted"/>
<dbReference type="Gene3D" id="1.10.8.60">
    <property type="match status" value="1"/>
</dbReference>
<feature type="domain" description="Sigma-54 factor interaction" evidence="6">
    <location>
        <begin position="142"/>
        <end position="372"/>
    </location>
</feature>
<dbReference type="RefSeq" id="WP_047216442.1">
    <property type="nucleotide sequence ID" value="NZ_CP011568.3"/>
</dbReference>
<keyword evidence="5" id="KW-0804">Transcription</keyword>
<evidence type="ECO:0000256" key="1">
    <source>
        <dbReference type="ARBA" id="ARBA00022741"/>
    </source>
</evidence>
<dbReference type="InterPro" id="IPR002197">
    <property type="entry name" value="HTH_Fis"/>
</dbReference>
<evidence type="ECO:0000313" key="7">
    <source>
        <dbReference type="EMBL" id="AKJ70446.1"/>
    </source>
</evidence>
<dbReference type="AlphaFoldDB" id="A0A0G3F0D8"/>
<reference evidence="8" key="1">
    <citation type="submission" date="2015-06" db="EMBL/GenBank/DDBJ databases">
        <authorList>
            <person name="Lim Y.L."/>
            <person name="Ee R."/>
            <person name="Yong D."/>
            <person name="How K.Y."/>
            <person name="Yin W.F."/>
            <person name="Chan K.G."/>
        </authorList>
    </citation>
    <scope>NUCLEOTIDE SEQUENCE [LARGE SCALE GENOMIC DNA]</scope>
    <source>
        <strain evidence="8">DSM 25325</strain>
    </source>
</reference>
<keyword evidence="8" id="KW-1185">Reference proteome</keyword>
<evidence type="ECO:0000256" key="3">
    <source>
        <dbReference type="ARBA" id="ARBA00023015"/>
    </source>
</evidence>
<dbReference type="PANTHER" id="PTHR32071:SF99">
    <property type="entry name" value="TRANSCRIPTIONAL REGULATORY PROTEIN"/>
    <property type="match status" value="1"/>
</dbReference>
<dbReference type="PROSITE" id="PS00675">
    <property type="entry name" value="SIGMA54_INTERACT_1"/>
    <property type="match status" value="1"/>
</dbReference>
<dbReference type="PANTHER" id="PTHR32071">
    <property type="entry name" value="TRANSCRIPTIONAL REGULATORY PROTEIN"/>
    <property type="match status" value="1"/>
</dbReference>
<dbReference type="SMART" id="SM00382">
    <property type="entry name" value="AAA"/>
    <property type="match status" value="1"/>
</dbReference>
<dbReference type="InterPro" id="IPR000014">
    <property type="entry name" value="PAS"/>
</dbReference>
<dbReference type="Pfam" id="PF02954">
    <property type="entry name" value="HTH_8"/>
    <property type="match status" value="1"/>
</dbReference>